<keyword evidence="2" id="KW-1185">Reference proteome</keyword>
<name>A0ABQ5GI95_9ASTR</name>
<organism evidence="1 2">
    <name type="scientific">Tanacetum coccineum</name>
    <dbReference type="NCBI Taxonomy" id="301880"/>
    <lineage>
        <taxon>Eukaryota</taxon>
        <taxon>Viridiplantae</taxon>
        <taxon>Streptophyta</taxon>
        <taxon>Embryophyta</taxon>
        <taxon>Tracheophyta</taxon>
        <taxon>Spermatophyta</taxon>
        <taxon>Magnoliopsida</taxon>
        <taxon>eudicotyledons</taxon>
        <taxon>Gunneridae</taxon>
        <taxon>Pentapetalae</taxon>
        <taxon>asterids</taxon>
        <taxon>campanulids</taxon>
        <taxon>Asterales</taxon>
        <taxon>Asteraceae</taxon>
        <taxon>Asteroideae</taxon>
        <taxon>Anthemideae</taxon>
        <taxon>Anthemidinae</taxon>
        <taxon>Tanacetum</taxon>
    </lineage>
</organism>
<gene>
    <name evidence="1" type="ORF">Tco_1041914</name>
</gene>
<dbReference type="Proteomes" id="UP001151760">
    <property type="component" value="Unassembled WGS sequence"/>
</dbReference>
<comment type="caution">
    <text evidence="1">The sequence shown here is derived from an EMBL/GenBank/DDBJ whole genome shotgun (WGS) entry which is preliminary data.</text>
</comment>
<dbReference type="EMBL" id="BQNB010018510">
    <property type="protein sequence ID" value="GJT75189.1"/>
    <property type="molecule type" value="Genomic_DNA"/>
</dbReference>
<evidence type="ECO:0000313" key="2">
    <source>
        <dbReference type="Proteomes" id="UP001151760"/>
    </source>
</evidence>
<protein>
    <submittedName>
        <fullName evidence="1">Uncharacterized protein</fullName>
    </submittedName>
</protein>
<evidence type="ECO:0000313" key="1">
    <source>
        <dbReference type="EMBL" id="GJT75189.1"/>
    </source>
</evidence>
<proteinExistence type="predicted"/>
<reference evidence="1" key="1">
    <citation type="journal article" date="2022" name="Int. J. Mol. Sci.">
        <title>Draft Genome of Tanacetum Coccineum: Genomic Comparison of Closely Related Tanacetum-Family Plants.</title>
        <authorList>
            <person name="Yamashiro T."/>
            <person name="Shiraishi A."/>
            <person name="Nakayama K."/>
            <person name="Satake H."/>
        </authorList>
    </citation>
    <scope>NUCLEOTIDE SEQUENCE</scope>
</reference>
<sequence length="67" mass="7724">MLVKGMYDSWKTRIWLYIKGKENGDMLIESIEKGPYEFKEVTIPGVNGAPNQKSEQTLAYLTLEEKI</sequence>
<reference evidence="1" key="2">
    <citation type="submission" date="2022-01" db="EMBL/GenBank/DDBJ databases">
        <authorList>
            <person name="Yamashiro T."/>
            <person name="Shiraishi A."/>
            <person name="Satake H."/>
            <person name="Nakayama K."/>
        </authorList>
    </citation>
    <scope>NUCLEOTIDE SEQUENCE</scope>
</reference>
<accession>A0ABQ5GI95</accession>